<evidence type="ECO:0000256" key="2">
    <source>
        <dbReference type="ARBA" id="ARBA00022729"/>
    </source>
</evidence>
<evidence type="ECO:0000256" key="3">
    <source>
        <dbReference type="SAM" id="MobiDB-lite"/>
    </source>
</evidence>
<evidence type="ECO:0000256" key="1">
    <source>
        <dbReference type="ARBA" id="ARBA00004613"/>
    </source>
</evidence>
<feature type="domain" description="NodB homology" evidence="4">
    <location>
        <begin position="346"/>
        <end position="529"/>
    </location>
</feature>
<dbReference type="PANTHER" id="PTHR34216">
    <property type="match status" value="1"/>
</dbReference>
<dbReference type="PROSITE" id="PS51677">
    <property type="entry name" value="NODB"/>
    <property type="match status" value="1"/>
</dbReference>
<dbReference type="Pfam" id="PF01522">
    <property type="entry name" value="Polysacc_deac_1"/>
    <property type="match status" value="1"/>
</dbReference>
<dbReference type="AlphaFoldDB" id="A0A6N7PR58"/>
<feature type="compositionally biased region" description="Low complexity" evidence="3">
    <location>
        <begin position="52"/>
        <end position="62"/>
    </location>
</feature>
<dbReference type="InterPro" id="IPR051398">
    <property type="entry name" value="Polysacch_Deacetylase"/>
</dbReference>
<dbReference type="Gene3D" id="3.20.20.370">
    <property type="entry name" value="Glycoside hydrolase/deacetylase"/>
    <property type="match status" value="1"/>
</dbReference>
<keyword evidence="6" id="KW-1185">Reference proteome</keyword>
<sequence length="529" mass="58069">MRHRLDLAHRRDAKSLDRGLAARARGRPRRADLRHALRDGAPLARATAALLAGPRPHSSPPARHGHHAPPRGAHHLRRERAAHGGGDRHLARPELAGGARARREQRGVHGPRPRRGVFRGGPRAAAPKRAAPLARQRDPAPPLAAAPGALRGGSIGGRRALRARALRARRAALVRRDPPRDRRRADGVSLDEPEGRRPLRPRRGVGALSDRPGRRGARGAQIRLPERFRGRLAADRGALAGRDRHGGGEFVAGREPARAAGARGRGGARSGGARGRLGDRAVILLYHHILPEGPAPGFAEEDGLTFRHSPEGLRFHLTELRRRGYRFGSLDGLVRQLDGGAREDVRSAFVTFDDGWRNQYEHALPILRALGIPATFFVTTSHLREESACAKRMGPAELRALADAGMTIGSHTRTHPDLARLDDTRLDDELRGSRQDLEDLLGKPVTLFAYPGGSLSARVVRAVRRAGYEAACSSYGPARNDATSIFWMYRDVISESMRSLRDRYRLSPVARALLTFRVERRLREGLHRA</sequence>
<dbReference type="SUPFAM" id="SSF88713">
    <property type="entry name" value="Glycoside hydrolase/deacetylase"/>
    <property type="match status" value="1"/>
</dbReference>
<feature type="region of interest" description="Disordered" evidence="3">
    <location>
        <begin position="52"/>
        <end position="156"/>
    </location>
</feature>
<dbReference type="InterPro" id="IPR002509">
    <property type="entry name" value="NODB_dom"/>
</dbReference>
<protein>
    <submittedName>
        <fullName evidence="5">Polysaccharide deacetylase family protein</fullName>
    </submittedName>
</protein>
<organism evidence="5 6">
    <name type="scientific">Polyangium spumosum</name>
    <dbReference type="NCBI Taxonomy" id="889282"/>
    <lineage>
        <taxon>Bacteria</taxon>
        <taxon>Pseudomonadati</taxon>
        <taxon>Myxococcota</taxon>
        <taxon>Polyangia</taxon>
        <taxon>Polyangiales</taxon>
        <taxon>Polyangiaceae</taxon>
        <taxon>Polyangium</taxon>
    </lineage>
</organism>
<evidence type="ECO:0000313" key="5">
    <source>
        <dbReference type="EMBL" id="MRG92604.1"/>
    </source>
</evidence>
<dbReference type="PANTHER" id="PTHR34216:SF3">
    <property type="entry name" value="POLY-BETA-1,6-N-ACETYL-D-GLUCOSAMINE N-DEACETYLASE"/>
    <property type="match status" value="1"/>
</dbReference>
<keyword evidence="2" id="KW-0732">Signal</keyword>
<comment type="caution">
    <text evidence="5">The sequence shown here is derived from an EMBL/GenBank/DDBJ whole genome shotgun (WGS) entry which is preliminary data.</text>
</comment>
<gene>
    <name evidence="5" type="ORF">GF068_11785</name>
</gene>
<proteinExistence type="predicted"/>
<feature type="compositionally biased region" description="Low complexity" evidence="3">
    <location>
        <begin position="120"/>
        <end position="134"/>
    </location>
</feature>
<dbReference type="Proteomes" id="UP000440224">
    <property type="component" value="Unassembled WGS sequence"/>
</dbReference>
<accession>A0A6N7PR58</accession>
<feature type="region of interest" description="Disordered" evidence="3">
    <location>
        <begin position="172"/>
        <end position="219"/>
    </location>
</feature>
<dbReference type="GO" id="GO:0005975">
    <property type="term" value="P:carbohydrate metabolic process"/>
    <property type="evidence" value="ECO:0007669"/>
    <property type="project" value="InterPro"/>
</dbReference>
<comment type="subcellular location">
    <subcellularLocation>
        <location evidence="1">Secreted</location>
    </subcellularLocation>
</comment>
<name>A0A6N7PR58_9BACT</name>
<dbReference type="CDD" id="cd10918">
    <property type="entry name" value="CE4_NodB_like_5s_6s"/>
    <property type="match status" value="1"/>
</dbReference>
<dbReference type="GO" id="GO:0016810">
    <property type="term" value="F:hydrolase activity, acting on carbon-nitrogen (but not peptide) bonds"/>
    <property type="evidence" value="ECO:0007669"/>
    <property type="project" value="InterPro"/>
</dbReference>
<dbReference type="EMBL" id="WJIE01000003">
    <property type="protein sequence ID" value="MRG92604.1"/>
    <property type="molecule type" value="Genomic_DNA"/>
</dbReference>
<feature type="compositionally biased region" description="Basic and acidic residues" evidence="3">
    <location>
        <begin position="174"/>
        <end position="186"/>
    </location>
</feature>
<reference evidence="5 6" key="1">
    <citation type="submission" date="2019-10" db="EMBL/GenBank/DDBJ databases">
        <title>A soil myxobacterium in the family Polyangiaceae.</title>
        <authorList>
            <person name="Li Y."/>
            <person name="Wang J."/>
        </authorList>
    </citation>
    <scope>NUCLEOTIDE SEQUENCE [LARGE SCALE GENOMIC DNA]</scope>
    <source>
        <strain evidence="5 6">DSM 14734</strain>
    </source>
</reference>
<evidence type="ECO:0000313" key="6">
    <source>
        <dbReference type="Proteomes" id="UP000440224"/>
    </source>
</evidence>
<feature type="compositionally biased region" description="Basic residues" evidence="3">
    <location>
        <begin position="63"/>
        <end position="78"/>
    </location>
</feature>
<dbReference type="InterPro" id="IPR011330">
    <property type="entry name" value="Glyco_hydro/deAcase_b/a-brl"/>
</dbReference>
<dbReference type="GO" id="GO:0005576">
    <property type="term" value="C:extracellular region"/>
    <property type="evidence" value="ECO:0007669"/>
    <property type="project" value="UniProtKB-SubCell"/>
</dbReference>
<evidence type="ECO:0000259" key="4">
    <source>
        <dbReference type="PROSITE" id="PS51677"/>
    </source>
</evidence>
<feature type="compositionally biased region" description="Basic and acidic residues" evidence="3">
    <location>
        <begin position="79"/>
        <end position="92"/>
    </location>
</feature>